<dbReference type="PRINTS" id="PR00237">
    <property type="entry name" value="GPCRRHODOPSN"/>
</dbReference>
<keyword evidence="8 9" id="KW-0807">Transducer</keyword>
<feature type="transmembrane region" description="Helical" evidence="10">
    <location>
        <begin position="222"/>
        <end position="247"/>
    </location>
</feature>
<feature type="transmembrane region" description="Helical" evidence="10">
    <location>
        <begin position="361"/>
        <end position="381"/>
    </location>
</feature>
<reference evidence="13" key="1">
    <citation type="submission" date="2025-08" db="UniProtKB">
        <authorList>
            <consortium name="RefSeq"/>
        </authorList>
    </citation>
    <scope>IDENTIFICATION</scope>
</reference>
<keyword evidence="3 9" id="KW-0812">Transmembrane</keyword>
<dbReference type="RefSeq" id="XP_060053499.1">
    <property type="nucleotide sequence ID" value="XM_060197516.1"/>
</dbReference>
<proteinExistence type="inferred from homology"/>
<name>A0ABM3XXE9_ERIEU</name>
<feature type="transmembrane region" description="Helical" evidence="10">
    <location>
        <begin position="317"/>
        <end position="341"/>
    </location>
</feature>
<keyword evidence="4 10" id="KW-1133">Transmembrane helix</keyword>
<dbReference type="PROSITE" id="PS50262">
    <property type="entry name" value="G_PROTEIN_RECEP_F1_2"/>
    <property type="match status" value="1"/>
</dbReference>
<gene>
    <name evidence="13" type="primary">GPR171</name>
</gene>
<evidence type="ECO:0000256" key="10">
    <source>
        <dbReference type="SAM" id="Phobius"/>
    </source>
</evidence>
<evidence type="ECO:0000256" key="4">
    <source>
        <dbReference type="ARBA" id="ARBA00022989"/>
    </source>
</evidence>
<comment type="subcellular location">
    <subcellularLocation>
        <location evidence="1">Cell membrane</location>
        <topology evidence="1">Multi-pass membrane protein</topology>
    </subcellularLocation>
</comment>
<feature type="transmembrane region" description="Helical" evidence="10">
    <location>
        <begin position="268"/>
        <end position="290"/>
    </location>
</feature>
<dbReference type="CDD" id="cd15167">
    <property type="entry name" value="7tmA_GPR171"/>
    <property type="match status" value="1"/>
</dbReference>
<dbReference type="InterPro" id="IPR048077">
    <property type="entry name" value="GPR171"/>
</dbReference>
<evidence type="ECO:0000313" key="13">
    <source>
        <dbReference type="RefSeq" id="XP_060053499.1"/>
    </source>
</evidence>
<dbReference type="Proteomes" id="UP001652624">
    <property type="component" value="Chromosome 9"/>
</dbReference>
<evidence type="ECO:0000256" key="1">
    <source>
        <dbReference type="ARBA" id="ARBA00004651"/>
    </source>
</evidence>
<evidence type="ECO:0000256" key="8">
    <source>
        <dbReference type="ARBA" id="ARBA00023224"/>
    </source>
</evidence>
<dbReference type="PANTHER" id="PTHR24233">
    <property type="entry name" value="P2Y PURINOCEPTOR-RELATED G-PROTEIN COUPLED RECEPTOR"/>
    <property type="match status" value="1"/>
</dbReference>
<organism evidence="12 13">
    <name type="scientific">Erinaceus europaeus</name>
    <name type="common">Western European hedgehog</name>
    <dbReference type="NCBI Taxonomy" id="9365"/>
    <lineage>
        <taxon>Eukaryota</taxon>
        <taxon>Metazoa</taxon>
        <taxon>Chordata</taxon>
        <taxon>Craniata</taxon>
        <taxon>Vertebrata</taxon>
        <taxon>Euteleostomi</taxon>
        <taxon>Mammalia</taxon>
        <taxon>Eutheria</taxon>
        <taxon>Laurasiatheria</taxon>
        <taxon>Eulipotyphla</taxon>
        <taxon>Erinaceidae</taxon>
        <taxon>Erinaceinae</taxon>
        <taxon>Erinaceus</taxon>
    </lineage>
</organism>
<feature type="transmembrane region" description="Helical" evidence="10">
    <location>
        <begin position="158"/>
        <end position="178"/>
    </location>
</feature>
<comment type="similarity">
    <text evidence="9">Belongs to the G-protein coupled receptor 1 family.</text>
</comment>
<keyword evidence="12" id="KW-1185">Reference proteome</keyword>
<keyword evidence="5 9" id="KW-0297">G-protein coupled receptor</keyword>
<dbReference type="GeneID" id="103123293"/>
<evidence type="ECO:0000256" key="3">
    <source>
        <dbReference type="ARBA" id="ARBA00022692"/>
    </source>
</evidence>
<evidence type="ECO:0000256" key="7">
    <source>
        <dbReference type="ARBA" id="ARBA00023170"/>
    </source>
</evidence>
<accession>A0ABM3XXE9</accession>
<evidence type="ECO:0000256" key="5">
    <source>
        <dbReference type="ARBA" id="ARBA00023040"/>
    </source>
</evidence>
<keyword evidence="2" id="KW-1003">Cell membrane</keyword>
<protein>
    <submittedName>
        <fullName evidence="13">G-protein coupled receptor 171 isoform X1</fullName>
    </submittedName>
</protein>
<keyword evidence="7 9" id="KW-0675">Receptor</keyword>
<dbReference type="PROSITE" id="PS00237">
    <property type="entry name" value="G_PROTEIN_RECEP_F1_1"/>
    <property type="match status" value="1"/>
</dbReference>
<dbReference type="PRINTS" id="PR01157">
    <property type="entry name" value="P2YPURNOCPTR"/>
</dbReference>
<dbReference type="PANTHER" id="PTHR24233:SF4">
    <property type="entry name" value="G-PROTEIN COUPLED RECEPTOR 171"/>
    <property type="match status" value="1"/>
</dbReference>
<keyword evidence="6 10" id="KW-0472">Membrane</keyword>
<evidence type="ECO:0000259" key="11">
    <source>
        <dbReference type="PROSITE" id="PS50262"/>
    </source>
</evidence>
<evidence type="ECO:0000256" key="6">
    <source>
        <dbReference type="ARBA" id="ARBA00023136"/>
    </source>
</evidence>
<feature type="transmembrane region" description="Helical" evidence="10">
    <location>
        <begin position="190"/>
        <end position="210"/>
    </location>
</feature>
<feature type="domain" description="G-protein coupled receptors family 1 profile" evidence="11">
    <location>
        <begin position="170"/>
        <end position="425"/>
    </location>
</feature>
<dbReference type="InterPro" id="IPR017452">
    <property type="entry name" value="GPCR_Rhodpsn_7TM"/>
</dbReference>
<dbReference type="InterPro" id="IPR000276">
    <property type="entry name" value="GPCR_Rhodpsn"/>
</dbReference>
<evidence type="ECO:0000313" key="12">
    <source>
        <dbReference type="Proteomes" id="UP001652624"/>
    </source>
</evidence>
<feature type="transmembrane region" description="Helical" evidence="10">
    <location>
        <begin position="6"/>
        <end position="27"/>
    </location>
</feature>
<dbReference type="Pfam" id="PF00001">
    <property type="entry name" value="7tm_1"/>
    <property type="match status" value="1"/>
</dbReference>
<evidence type="ECO:0000256" key="9">
    <source>
        <dbReference type="RuleBase" id="RU000688"/>
    </source>
</evidence>
<sequence>MRYRALVVGTVWNCTSLILWSCQYLHFINNFFKRVSKEGRKERKRKKRKDTQNQNEFLYMTITQLNSANHNFIYVKHFKNHTKRKENFETCSGVVSAIISPTASSLFLGDKQHQASQGSKLYPQVTWDFLIEILFLTHKMANMSLSCPIYRDMEPFPYFFYLVFLVGIIGSCFAAWDFSQKNRDTRCMSIYLVNLLTADFLLTLALPVKIVVDLGVAPWRLRIFHCQVTACLIYINMYLSIIFLAFVSLDRCLQLMHSYKVYRIQEPGFAKMLSTVVWLMVLLIMVPNMVLPIRDVNEKPNVGCMEFKRELGRNWHLLTNFICTAIFLNFSAIILISNFLVARQLYRNKDNDNYLFVRRTLVTILLVTAGYIVCFVPYHIVRIPYTLSQVQVVTSDCPTRISLFKAKEATLLLSVSNLCFDPFLYYHLSKAFSTTVTETFTHEKTRAQKEKLSCENDV</sequence>
<dbReference type="SUPFAM" id="SSF81321">
    <property type="entry name" value="Family A G protein-coupled receptor-like"/>
    <property type="match status" value="1"/>
</dbReference>
<dbReference type="Gene3D" id="1.20.1070.10">
    <property type="entry name" value="Rhodopsin 7-helix transmembrane proteins"/>
    <property type="match status" value="1"/>
</dbReference>
<evidence type="ECO:0000256" key="2">
    <source>
        <dbReference type="ARBA" id="ARBA00022475"/>
    </source>
</evidence>